<dbReference type="PROSITE" id="PS51186">
    <property type="entry name" value="GNAT"/>
    <property type="match status" value="1"/>
</dbReference>
<gene>
    <name evidence="3" type="ORF">VHEMI05781</name>
</gene>
<dbReference type="AlphaFoldDB" id="A0A0A1TJJ8"/>
<dbReference type="Proteomes" id="UP000039046">
    <property type="component" value="Unassembled WGS sequence"/>
</dbReference>
<accession>A0A0A1TJJ8</accession>
<dbReference type="PANTHER" id="PTHR13947">
    <property type="entry name" value="GNAT FAMILY N-ACETYLTRANSFERASE"/>
    <property type="match status" value="1"/>
</dbReference>
<dbReference type="InterPro" id="IPR016181">
    <property type="entry name" value="Acyl_CoA_acyltransferase"/>
</dbReference>
<evidence type="ECO:0000313" key="4">
    <source>
        <dbReference type="Proteomes" id="UP000039046"/>
    </source>
</evidence>
<name>A0A0A1TJJ8_9HYPO</name>
<keyword evidence="1" id="KW-0808">Transferase</keyword>
<sequence>MVGQRADKPGQVRLAMMGVAEGHTGKGIGKQLVQALIAQERERGTKRIELECITINEPALKLYLNQGFQKYRQLSGWERDPIPEGEFQQNPDLKQVEVEMVREIAKKHMAPDLAWQAWNAWSETKTHDAYQLGNTYAIITKPDDKNSDKVSLTSLFVMPEYRRQGQGERMAKALLALCVGKKVMVGALFPREYGEEMAAKLGFRDTEIQQFHLEMNL</sequence>
<evidence type="ECO:0000256" key="1">
    <source>
        <dbReference type="ARBA" id="ARBA00022679"/>
    </source>
</evidence>
<dbReference type="Gene3D" id="3.40.630.30">
    <property type="match status" value="2"/>
</dbReference>
<dbReference type="SUPFAM" id="SSF55729">
    <property type="entry name" value="Acyl-CoA N-acyltransferases (Nat)"/>
    <property type="match status" value="2"/>
</dbReference>
<keyword evidence="4" id="KW-1185">Reference proteome</keyword>
<dbReference type="CDD" id="cd04301">
    <property type="entry name" value="NAT_SF"/>
    <property type="match status" value="2"/>
</dbReference>
<reference evidence="3 4" key="1">
    <citation type="journal article" date="2015" name="Genome Announc.">
        <title>Draft Genome Sequence and Gene Annotation of the Entomopathogenic Fungus Verticillium hemipterigenum.</title>
        <authorList>
            <person name="Horn F."/>
            <person name="Habel A."/>
            <person name="Scharf D.H."/>
            <person name="Dworschak J."/>
            <person name="Brakhage A.A."/>
            <person name="Guthke R."/>
            <person name="Hertweck C."/>
            <person name="Linde J."/>
        </authorList>
    </citation>
    <scope>NUCLEOTIDE SEQUENCE [LARGE SCALE GENOMIC DNA]</scope>
</reference>
<dbReference type="GO" id="GO:0008080">
    <property type="term" value="F:N-acetyltransferase activity"/>
    <property type="evidence" value="ECO:0007669"/>
    <property type="project" value="InterPro"/>
</dbReference>
<dbReference type="InterPro" id="IPR000182">
    <property type="entry name" value="GNAT_dom"/>
</dbReference>
<organism evidence="3 4">
    <name type="scientific">[Torrubiella] hemipterigena</name>
    <dbReference type="NCBI Taxonomy" id="1531966"/>
    <lineage>
        <taxon>Eukaryota</taxon>
        <taxon>Fungi</taxon>
        <taxon>Dikarya</taxon>
        <taxon>Ascomycota</taxon>
        <taxon>Pezizomycotina</taxon>
        <taxon>Sordariomycetes</taxon>
        <taxon>Hypocreomycetidae</taxon>
        <taxon>Hypocreales</taxon>
        <taxon>Clavicipitaceae</taxon>
        <taxon>Clavicipitaceae incertae sedis</taxon>
        <taxon>'Torrubiella' clade</taxon>
    </lineage>
</organism>
<evidence type="ECO:0000313" key="3">
    <source>
        <dbReference type="EMBL" id="CEJ89967.1"/>
    </source>
</evidence>
<evidence type="ECO:0000259" key="2">
    <source>
        <dbReference type="PROSITE" id="PS51186"/>
    </source>
</evidence>
<proteinExistence type="predicted"/>
<dbReference type="OrthoDB" id="9975416at2759"/>
<dbReference type="PANTHER" id="PTHR13947:SF37">
    <property type="entry name" value="LD18367P"/>
    <property type="match status" value="1"/>
</dbReference>
<dbReference type="InterPro" id="IPR050769">
    <property type="entry name" value="NAT_camello-type"/>
</dbReference>
<feature type="domain" description="N-acetyltransferase" evidence="2">
    <location>
        <begin position="1"/>
        <end position="105"/>
    </location>
</feature>
<dbReference type="EMBL" id="CDHN01000003">
    <property type="protein sequence ID" value="CEJ89967.1"/>
    <property type="molecule type" value="Genomic_DNA"/>
</dbReference>
<dbReference type="Pfam" id="PF00583">
    <property type="entry name" value="Acetyltransf_1"/>
    <property type="match status" value="2"/>
</dbReference>
<dbReference type="HOGENOM" id="CLU_1185251_0_0_1"/>
<protein>
    <recommendedName>
        <fullName evidence="2">N-acetyltransferase domain-containing protein</fullName>
    </recommendedName>
</protein>
<dbReference type="STRING" id="1531966.A0A0A1TJJ8"/>